<protein>
    <recommendedName>
        <fullName evidence="1">UDP-N-acetylenolpyruvoylglucosamine reductase</fullName>
        <ecNumber evidence="1">1.3.1.98</ecNumber>
    </recommendedName>
    <alternativeName>
        <fullName evidence="1">UDP-N-acetylmuramate dehydrogenase</fullName>
    </alternativeName>
</protein>
<dbReference type="InterPro" id="IPR016166">
    <property type="entry name" value="FAD-bd_PCMH"/>
</dbReference>
<dbReference type="InterPro" id="IPR036318">
    <property type="entry name" value="FAD-bd_PCMH-like_sf"/>
</dbReference>
<dbReference type="InterPro" id="IPR016169">
    <property type="entry name" value="FAD-bd_PCMH_sub2"/>
</dbReference>
<dbReference type="InterPro" id="IPR016167">
    <property type="entry name" value="FAD-bd_PCMH_sub1"/>
</dbReference>
<organism evidence="3 4">
    <name type="scientific">Candidatus Uhrbacteria bacterium GW2011_GWC2_41_11</name>
    <dbReference type="NCBI Taxonomy" id="1618985"/>
    <lineage>
        <taxon>Bacteria</taxon>
        <taxon>Candidatus Uhriibacteriota</taxon>
    </lineage>
</organism>
<dbReference type="GO" id="GO:0071555">
    <property type="term" value="P:cell wall organization"/>
    <property type="evidence" value="ECO:0007669"/>
    <property type="project" value="UniProtKB-KW"/>
</dbReference>
<comment type="function">
    <text evidence="1">Cell wall formation.</text>
</comment>
<reference evidence="3 4" key="1">
    <citation type="journal article" date="2015" name="Nature">
        <title>rRNA introns, odd ribosomes, and small enigmatic genomes across a large radiation of phyla.</title>
        <authorList>
            <person name="Brown C.T."/>
            <person name="Hug L.A."/>
            <person name="Thomas B.C."/>
            <person name="Sharon I."/>
            <person name="Castelle C.J."/>
            <person name="Singh A."/>
            <person name="Wilkins M.J."/>
            <person name="Williams K.H."/>
            <person name="Banfield J.F."/>
        </authorList>
    </citation>
    <scope>NUCLEOTIDE SEQUENCE [LARGE SCALE GENOMIC DNA]</scope>
</reference>
<dbReference type="PROSITE" id="PS51387">
    <property type="entry name" value="FAD_PCMH"/>
    <property type="match status" value="1"/>
</dbReference>
<dbReference type="Proteomes" id="UP000034616">
    <property type="component" value="Unassembled WGS sequence"/>
</dbReference>
<evidence type="ECO:0000256" key="1">
    <source>
        <dbReference type="HAMAP-Rule" id="MF_00037"/>
    </source>
</evidence>
<comment type="pathway">
    <text evidence="1">Cell wall biogenesis; peptidoglycan biosynthesis.</text>
</comment>
<dbReference type="HAMAP" id="MF_00037">
    <property type="entry name" value="MurB"/>
    <property type="match status" value="1"/>
</dbReference>
<feature type="domain" description="FAD-binding PCMH-type" evidence="2">
    <location>
        <begin position="29"/>
        <end position="192"/>
    </location>
</feature>
<dbReference type="NCBIfam" id="TIGR00179">
    <property type="entry name" value="murB"/>
    <property type="match status" value="1"/>
</dbReference>
<evidence type="ECO:0000313" key="3">
    <source>
        <dbReference type="EMBL" id="KKR86157.1"/>
    </source>
</evidence>
<evidence type="ECO:0000313" key="4">
    <source>
        <dbReference type="Proteomes" id="UP000034616"/>
    </source>
</evidence>
<accession>A0A0G0XEM9</accession>
<comment type="caution">
    <text evidence="3">The sequence shown here is derived from an EMBL/GenBank/DDBJ whole genome shotgun (WGS) entry which is preliminary data.</text>
</comment>
<dbReference type="UniPathway" id="UPA00219"/>
<dbReference type="Gene3D" id="3.30.465.10">
    <property type="match status" value="1"/>
</dbReference>
<dbReference type="GO" id="GO:0008360">
    <property type="term" value="P:regulation of cell shape"/>
    <property type="evidence" value="ECO:0007669"/>
    <property type="project" value="UniProtKB-KW"/>
</dbReference>
<dbReference type="InterPro" id="IPR003170">
    <property type="entry name" value="MurB"/>
</dbReference>
<dbReference type="Gene3D" id="3.30.43.10">
    <property type="entry name" value="Uridine Diphospho-n-acetylenolpyruvylglucosamine Reductase, domain 2"/>
    <property type="match status" value="1"/>
</dbReference>
<comment type="subcellular location">
    <subcellularLocation>
        <location evidence="1">Cytoplasm</location>
    </subcellularLocation>
</comment>
<dbReference type="GO" id="GO:0005829">
    <property type="term" value="C:cytosol"/>
    <property type="evidence" value="ECO:0007669"/>
    <property type="project" value="TreeGrafter"/>
</dbReference>
<keyword evidence="1" id="KW-0573">Peptidoglycan synthesis</keyword>
<dbReference type="EMBL" id="LCAH01000018">
    <property type="protein sequence ID" value="KKR86157.1"/>
    <property type="molecule type" value="Genomic_DNA"/>
</dbReference>
<keyword evidence="1" id="KW-0961">Cell wall biogenesis/degradation</keyword>
<dbReference type="AlphaFoldDB" id="A0A0G0XEM9"/>
<dbReference type="GO" id="GO:0009252">
    <property type="term" value="P:peptidoglycan biosynthetic process"/>
    <property type="evidence" value="ECO:0007669"/>
    <property type="project" value="UniProtKB-UniRule"/>
</dbReference>
<keyword evidence="1" id="KW-0963">Cytoplasm</keyword>
<dbReference type="GO" id="GO:0071949">
    <property type="term" value="F:FAD binding"/>
    <property type="evidence" value="ECO:0007669"/>
    <property type="project" value="InterPro"/>
</dbReference>
<feature type="active site" evidence="1">
    <location>
        <position position="171"/>
    </location>
</feature>
<keyword evidence="1" id="KW-0132">Cell division</keyword>
<comment type="catalytic activity">
    <reaction evidence="1">
        <text>UDP-N-acetyl-alpha-D-muramate + NADP(+) = UDP-N-acetyl-3-O-(1-carboxyvinyl)-alpha-D-glucosamine + NADPH + H(+)</text>
        <dbReference type="Rhea" id="RHEA:12248"/>
        <dbReference type="ChEBI" id="CHEBI:15378"/>
        <dbReference type="ChEBI" id="CHEBI:57783"/>
        <dbReference type="ChEBI" id="CHEBI:58349"/>
        <dbReference type="ChEBI" id="CHEBI:68483"/>
        <dbReference type="ChEBI" id="CHEBI:70757"/>
        <dbReference type="EC" id="1.3.1.98"/>
    </reaction>
</comment>
<keyword evidence="1" id="KW-0560">Oxidoreductase</keyword>
<dbReference type="GO" id="GO:0008762">
    <property type="term" value="F:UDP-N-acetylmuramate dehydrogenase activity"/>
    <property type="evidence" value="ECO:0007669"/>
    <property type="project" value="UniProtKB-UniRule"/>
</dbReference>
<dbReference type="Pfam" id="PF01565">
    <property type="entry name" value="FAD_binding_4"/>
    <property type="match status" value="1"/>
</dbReference>
<keyword evidence="1" id="KW-0285">Flavoprotein</keyword>
<sequence length="264" mass="29075">MNDITPQLKTLFQDRLKENELLSKHTNFRVGGLAHWFVDIRTIDELKQVLILVQKQQIPWFVMGGGSNILASDEGFSGVVLQMAMRGSKIEGTHVIVEAGATTAALARTTAEAGLEGLEWAISLPGTIGGAVRGNAGCFGGEMKDVVEQVTVLRNGQMIVLKKDDLQFGYRESFLKHSKDIVVKIEMILRPGDSVVLKEKMKEILEKRKASQPLSAGSAGCIFKNYDIANEIELARLKQEADIPPAVLVLRRVFKSVLNMEILC</sequence>
<name>A0A0G0XEM9_9BACT</name>
<keyword evidence="1" id="KW-0274">FAD</keyword>
<dbReference type="PANTHER" id="PTHR21071:SF4">
    <property type="entry name" value="UDP-N-ACETYLENOLPYRUVOYLGLUCOSAMINE REDUCTASE"/>
    <property type="match status" value="1"/>
</dbReference>
<keyword evidence="1" id="KW-0131">Cell cycle</keyword>
<dbReference type="PANTHER" id="PTHR21071">
    <property type="entry name" value="UDP-N-ACETYLENOLPYRUVOYLGLUCOSAMINE REDUCTASE"/>
    <property type="match status" value="1"/>
</dbReference>
<keyword evidence="1" id="KW-0521">NADP</keyword>
<dbReference type="EC" id="1.3.1.98" evidence="1"/>
<proteinExistence type="inferred from homology"/>
<dbReference type="SUPFAM" id="SSF56176">
    <property type="entry name" value="FAD-binding/transporter-associated domain-like"/>
    <property type="match status" value="1"/>
</dbReference>
<comment type="caution">
    <text evidence="1">Lacks conserved residue(s) required for the propagation of feature annotation.</text>
</comment>
<comment type="cofactor">
    <cofactor evidence="1">
        <name>FAD</name>
        <dbReference type="ChEBI" id="CHEBI:57692"/>
    </cofactor>
</comment>
<evidence type="ECO:0000259" key="2">
    <source>
        <dbReference type="PROSITE" id="PS51387"/>
    </source>
</evidence>
<dbReference type="GO" id="GO:0051301">
    <property type="term" value="P:cell division"/>
    <property type="evidence" value="ECO:0007669"/>
    <property type="project" value="UniProtKB-KW"/>
</dbReference>
<feature type="active site" description="Proton donor" evidence="1">
    <location>
        <position position="221"/>
    </location>
</feature>
<keyword evidence="1" id="KW-0133">Cell shape</keyword>
<comment type="similarity">
    <text evidence="1">Belongs to the MurB family.</text>
</comment>
<dbReference type="InterPro" id="IPR006094">
    <property type="entry name" value="Oxid_FAD_bind_N"/>
</dbReference>
<gene>
    <name evidence="1" type="primary">murB</name>
    <name evidence="3" type="ORF">UU35_C0018G0003</name>
</gene>